<dbReference type="Gene3D" id="3.30.160.60">
    <property type="entry name" value="Classic Zinc Finger"/>
    <property type="match status" value="1"/>
</dbReference>
<keyword evidence="3 7" id="KW-1133">Transmembrane helix</keyword>
<evidence type="ECO:0000256" key="4">
    <source>
        <dbReference type="ARBA" id="ARBA00023136"/>
    </source>
</evidence>
<dbReference type="PANTHER" id="PTHR30518">
    <property type="entry name" value="ENDOLYTIC MUREIN TRANSGLYCOSYLASE"/>
    <property type="match status" value="1"/>
</dbReference>
<keyword evidence="6 7" id="KW-0961">Cell wall biogenesis/degradation</keyword>
<feature type="compositionally biased region" description="Basic and acidic residues" evidence="8">
    <location>
        <begin position="214"/>
        <end position="238"/>
    </location>
</feature>
<dbReference type="NCBIfam" id="TIGR00247">
    <property type="entry name" value="endolytic transglycosylase MltG"/>
    <property type="match status" value="1"/>
</dbReference>
<feature type="compositionally biased region" description="Basic and acidic residues" evidence="8">
    <location>
        <begin position="19"/>
        <end position="28"/>
    </location>
</feature>
<feature type="site" description="Important for catalytic activity" evidence="7">
    <location>
        <position position="543"/>
    </location>
</feature>
<feature type="compositionally biased region" description="Pro residues" evidence="8">
    <location>
        <begin position="111"/>
        <end position="134"/>
    </location>
</feature>
<feature type="transmembrane region" description="Helical" evidence="7">
    <location>
        <begin position="292"/>
        <end position="312"/>
    </location>
</feature>
<evidence type="ECO:0000256" key="6">
    <source>
        <dbReference type="ARBA" id="ARBA00023316"/>
    </source>
</evidence>
<feature type="compositionally biased region" description="Pro residues" evidence="8">
    <location>
        <begin position="67"/>
        <end position="104"/>
    </location>
</feature>
<feature type="compositionally biased region" description="Basic and acidic residues" evidence="8">
    <location>
        <begin position="262"/>
        <end position="277"/>
    </location>
</feature>
<protein>
    <recommendedName>
        <fullName evidence="7">Endolytic murein transglycosylase</fullName>
        <ecNumber evidence="7">4.2.2.29</ecNumber>
    </recommendedName>
    <alternativeName>
        <fullName evidence="7">Peptidoglycan lytic transglycosylase</fullName>
    </alternativeName>
    <alternativeName>
        <fullName evidence="7">Peptidoglycan polymerization terminase</fullName>
    </alternativeName>
</protein>
<comment type="catalytic activity">
    <reaction evidence="7">
        <text>a peptidoglycan chain = a peptidoglycan chain with N-acetyl-1,6-anhydromuramyl-[peptide] at the reducing end + a peptidoglycan chain with N-acetylglucosamine at the non-reducing end.</text>
        <dbReference type="EC" id="4.2.2.29"/>
    </reaction>
</comment>
<evidence type="ECO:0000256" key="7">
    <source>
        <dbReference type="HAMAP-Rule" id="MF_02065"/>
    </source>
</evidence>
<dbReference type="RefSeq" id="WP_005181306.1">
    <property type="nucleotide sequence ID" value="NZ_BAED01000003.1"/>
</dbReference>
<dbReference type="eggNOG" id="COG1559">
    <property type="taxonomic scope" value="Bacteria"/>
</dbReference>
<dbReference type="EC" id="4.2.2.29" evidence="7"/>
<evidence type="ECO:0000256" key="1">
    <source>
        <dbReference type="ARBA" id="ARBA00022475"/>
    </source>
</evidence>
<comment type="similarity">
    <text evidence="7">Belongs to the transglycosylase MltG family.</text>
</comment>
<comment type="subcellular location">
    <subcellularLocation>
        <location evidence="7">Cell membrane</location>
        <topology evidence="7">Single-pass membrane protein</topology>
    </subcellularLocation>
</comment>
<keyword evidence="2 7" id="KW-0812">Transmembrane</keyword>
<dbReference type="Proteomes" id="UP000006023">
    <property type="component" value="Unassembled WGS sequence"/>
</dbReference>
<evidence type="ECO:0000313" key="9">
    <source>
        <dbReference type="EMBL" id="GAB03595.1"/>
    </source>
</evidence>
<keyword evidence="10" id="KW-1185">Reference proteome</keyword>
<dbReference type="GO" id="GO:0008932">
    <property type="term" value="F:lytic endotransglycosylase activity"/>
    <property type="evidence" value="ECO:0007669"/>
    <property type="project" value="UniProtKB-UniRule"/>
</dbReference>
<evidence type="ECO:0000256" key="8">
    <source>
        <dbReference type="SAM" id="MobiDB-lite"/>
    </source>
</evidence>
<proteinExistence type="inferred from homology"/>
<accession>G7GJ20</accession>
<organism evidence="9 10">
    <name type="scientific">Gordonia amarae NBRC 15530</name>
    <dbReference type="NCBI Taxonomy" id="1075090"/>
    <lineage>
        <taxon>Bacteria</taxon>
        <taxon>Bacillati</taxon>
        <taxon>Actinomycetota</taxon>
        <taxon>Actinomycetes</taxon>
        <taxon>Mycobacteriales</taxon>
        <taxon>Gordoniaceae</taxon>
        <taxon>Gordonia</taxon>
    </lineage>
</organism>
<feature type="region of interest" description="Disordered" evidence="8">
    <location>
        <begin position="1"/>
        <end position="285"/>
    </location>
</feature>
<comment type="function">
    <text evidence="7">Functions as a peptidoglycan terminase that cleaves nascent peptidoglycan strands endolytically to terminate their elongation.</text>
</comment>
<dbReference type="PANTHER" id="PTHR30518:SF2">
    <property type="entry name" value="ENDOLYTIC MUREIN TRANSGLYCOSYLASE"/>
    <property type="match status" value="1"/>
</dbReference>
<gene>
    <name evidence="7" type="primary">mltG</name>
    <name evidence="9" type="ORF">GOAMR_03_01050</name>
</gene>
<dbReference type="GO" id="GO:0071555">
    <property type="term" value="P:cell wall organization"/>
    <property type="evidence" value="ECO:0007669"/>
    <property type="project" value="UniProtKB-KW"/>
</dbReference>
<dbReference type="HAMAP" id="MF_02065">
    <property type="entry name" value="MltG"/>
    <property type="match status" value="1"/>
</dbReference>
<dbReference type="GO" id="GO:0005886">
    <property type="term" value="C:plasma membrane"/>
    <property type="evidence" value="ECO:0007669"/>
    <property type="project" value="UniProtKB-SubCell"/>
</dbReference>
<name>G7GJ20_9ACTN</name>
<evidence type="ECO:0000256" key="5">
    <source>
        <dbReference type="ARBA" id="ARBA00023239"/>
    </source>
</evidence>
<keyword evidence="5 7" id="KW-0456">Lyase</keyword>
<dbReference type="AlphaFoldDB" id="G7GJ20"/>
<dbReference type="EMBL" id="BAED01000003">
    <property type="protein sequence ID" value="GAB03595.1"/>
    <property type="molecule type" value="Genomic_DNA"/>
</dbReference>
<dbReference type="Gene3D" id="3.30.1490.480">
    <property type="entry name" value="Endolytic murein transglycosylase"/>
    <property type="match status" value="1"/>
</dbReference>
<dbReference type="Pfam" id="PF02618">
    <property type="entry name" value="YceG"/>
    <property type="match status" value="1"/>
</dbReference>
<evidence type="ECO:0000256" key="3">
    <source>
        <dbReference type="ARBA" id="ARBA00022989"/>
    </source>
</evidence>
<keyword evidence="1 7" id="KW-1003">Cell membrane</keyword>
<sequence length="665" mass="72018">MDDEHYRHSRRRGAPGSDPSHDDIDRLRYFTQPNPDRPSRHRRRRDDADGPAPVDTGRAMPQRIEPRPPQGPRRPAPGSYTPPPAPTAPAQPAPPMRRPEPPQAPSQQYVPPAPHGPSAGRPPGPARGLPPGPPTYDDVERTPPQTGYFRREAVYDGNSDTGPIEVIPGPVDTHTGQIPPSPVAATRTQTSGEVDRAAVAVPAESTRPTTTGREASDARSAEDDRPAQDERSGTEEPPAKAGRSGRTERAGTAGRSGKAGRAGKDNRKARSDDRDTAAADTARKRKRKRRTALAFVLVLFVAMLGAIGYAAMRAFGGPSAEDYTGATGLADVIVEIPENSTLSDFGTILADRDVVKSSQAFINAAGGRTMEGGFYKLRTQISASTAVDMMSDTSRVHRVGLMNVPEGLQLESKKGIDGKTTPGIFEMIADATKVDINGAHRGVTVKQLEKVAATADPKSLGVPEWARKWVTASDVKGDFRRIEGLIAPGTWEYINPEHSATQILSELISQSVSRFEKWGLLNDNGSGLTPYETLVTASVVEREAKNPEDFPKVARVILNRLAKDQRLEMDSTSNYKAEVTNIDVHGDAYSDENPWNTYQIFGLPPTPIGAVGERALESTEHPAKGRWLYFVSIDTDGTTLFANTYEEHKRNRQKACDTGLLSTGC</sequence>
<evidence type="ECO:0000313" key="10">
    <source>
        <dbReference type="Proteomes" id="UP000006023"/>
    </source>
</evidence>
<evidence type="ECO:0000256" key="2">
    <source>
        <dbReference type="ARBA" id="ARBA00022692"/>
    </source>
</evidence>
<dbReference type="InterPro" id="IPR003770">
    <property type="entry name" value="MLTG-like"/>
</dbReference>
<dbReference type="GO" id="GO:0009252">
    <property type="term" value="P:peptidoglycan biosynthetic process"/>
    <property type="evidence" value="ECO:0007669"/>
    <property type="project" value="UniProtKB-UniRule"/>
</dbReference>
<dbReference type="STRING" id="1075090.GOAMR_03_01050"/>
<reference evidence="9 10" key="1">
    <citation type="submission" date="2011-11" db="EMBL/GenBank/DDBJ databases">
        <title>Whole genome shotgun sequence of Gordonia amarae NBRC 15530.</title>
        <authorList>
            <person name="Takarada H."/>
            <person name="Hosoyama A."/>
            <person name="Tsuchikane K."/>
            <person name="Katsumata H."/>
            <person name="Yamazaki S."/>
            <person name="Fujita N."/>
        </authorList>
    </citation>
    <scope>NUCLEOTIDE SEQUENCE [LARGE SCALE GENOMIC DNA]</scope>
    <source>
        <strain evidence="9 10">NBRC 15530</strain>
    </source>
</reference>
<comment type="caution">
    <text evidence="9">The sequence shown here is derived from an EMBL/GenBank/DDBJ whole genome shotgun (WGS) entry which is preliminary data.</text>
</comment>
<keyword evidence="4 7" id="KW-0472">Membrane</keyword>